<accession>X1FBC5</accession>
<feature type="non-terminal residue" evidence="1">
    <location>
        <position position="108"/>
    </location>
</feature>
<comment type="caution">
    <text evidence="1">The sequence shown here is derived from an EMBL/GenBank/DDBJ whole genome shotgun (WGS) entry which is preliminary data.</text>
</comment>
<evidence type="ECO:0000313" key="1">
    <source>
        <dbReference type="EMBL" id="GAH18038.1"/>
    </source>
</evidence>
<reference evidence="1" key="1">
    <citation type="journal article" date="2014" name="Front. Microbiol.">
        <title>High frequency of phylogenetically diverse reductive dehalogenase-homologous genes in deep subseafloor sedimentary metagenomes.</title>
        <authorList>
            <person name="Kawai M."/>
            <person name="Futagami T."/>
            <person name="Toyoda A."/>
            <person name="Takaki Y."/>
            <person name="Nishi S."/>
            <person name="Hori S."/>
            <person name="Arai W."/>
            <person name="Tsubouchi T."/>
            <person name="Morono Y."/>
            <person name="Uchiyama I."/>
            <person name="Ito T."/>
            <person name="Fujiyama A."/>
            <person name="Inagaki F."/>
            <person name="Takami H."/>
        </authorList>
    </citation>
    <scope>NUCLEOTIDE SEQUENCE</scope>
    <source>
        <strain evidence="1">Expedition CK06-06</strain>
    </source>
</reference>
<name>X1FBC5_9ZZZZ</name>
<organism evidence="1">
    <name type="scientific">marine sediment metagenome</name>
    <dbReference type="NCBI Taxonomy" id="412755"/>
    <lineage>
        <taxon>unclassified sequences</taxon>
        <taxon>metagenomes</taxon>
        <taxon>ecological metagenomes</taxon>
    </lineage>
</organism>
<dbReference type="AlphaFoldDB" id="X1FBC5"/>
<sequence>MTTKSGRLAKVELAGNAITGMGTWTLGGFTREIIEEDSWDLDIKKKYFSVGDAGTITCSGLYDALDLLNTSGQVALDSACQNSSAFSGGLSSTSTLNFFIDNTSYWTV</sequence>
<proteinExistence type="predicted"/>
<dbReference type="EMBL" id="BART01031917">
    <property type="protein sequence ID" value="GAH18038.1"/>
    <property type="molecule type" value="Genomic_DNA"/>
</dbReference>
<protein>
    <submittedName>
        <fullName evidence="1">Uncharacterized protein</fullName>
    </submittedName>
</protein>
<gene>
    <name evidence="1" type="ORF">S01H4_55326</name>
</gene>